<dbReference type="InterPro" id="IPR051796">
    <property type="entry name" value="ISF_SsuE-like"/>
</dbReference>
<proteinExistence type="predicted"/>
<dbReference type="GO" id="GO:0016491">
    <property type="term" value="F:oxidoreductase activity"/>
    <property type="evidence" value="ECO:0007669"/>
    <property type="project" value="InterPro"/>
</dbReference>
<protein>
    <submittedName>
        <fullName evidence="4">NAD(P)H-dependent FMN reductase</fullName>
    </submittedName>
</protein>
<feature type="domain" description="NADPH-dependent FMN reductase-like" evidence="3">
    <location>
        <begin position="6"/>
        <end position="153"/>
    </location>
</feature>
<evidence type="ECO:0000256" key="1">
    <source>
        <dbReference type="ARBA" id="ARBA00022630"/>
    </source>
</evidence>
<reference evidence="4 5" key="1">
    <citation type="submission" date="2015-09" db="EMBL/GenBank/DDBJ databases">
        <authorList>
            <consortium name="Pathogen Informatics"/>
        </authorList>
    </citation>
    <scope>NUCLEOTIDE SEQUENCE [LARGE SCALE GENOMIC DNA]</scope>
    <source>
        <strain evidence="4 5">2789STDY5834889</strain>
    </source>
</reference>
<accession>A0A174ZNJ3</accession>
<keyword evidence="2" id="KW-0288">FMN</keyword>
<dbReference type="RefSeq" id="WP_015529120.1">
    <property type="nucleotide sequence ID" value="NZ_CZBX01000008.1"/>
</dbReference>
<dbReference type="EMBL" id="CZBX01000008">
    <property type="protein sequence ID" value="CUQ88953.1"/>
    <property type="molecule type" value="Genomic_DNA"/>
</dbReference>
<keyword evidence="1" id="KW-0285">Flavoprotein</keyword>
<organism evidence="4 5">
    <name type="scientific">[Ruminococcus] torques</name>
    <dbReference type="NCBI Taxonomy" id="33039"/>
    <lineage>
        <taxon>Bacteria</taxon>
        <taxon>Bacillati</taxon>
        <taxon>Bacillota</taxon>
        <taxon>Clostridia</taxon>
        <taxon>Lachnospirales</taxon>
        <taxon>Lachnospiraceae</taxon>
        <taxon>Mediterraneibacter</taxon>
    </lineage>
</organism>
<evidence type="ECO:0000313" key="5">
    <source>
        <dbReference type="Proteomes" id="UP000078383"/>
    </source>
</evidence>
<name>A0A174ZNJ3_9FIRM</name>
<dbReference type="SUPFAM" id="SSF52218">
    <property type="entry name" value="Flavoproteins"/>
    <property type="match status" value="1"/>
</dbReference>
<dbReference type="InterPro" id="IPR005025">
    <property type="entry name" value="FMN_Rdtase-like_dom"/>
</dbReference>
<dbReference type="Pfam" id="PF03358">
    <property type="entry name" value="FMN_red"/>
    <property type="match status" value="1"/>
</dbReference>
<dbReference type="AlphaFoldDB" id="A0A174ZNJ3"/>
<evidence type="ECO:0000313" key="4">
    <source>
        <dbReference type="EMBL" id="CUQ88953.1"/>
    </source>
</evidence>
<evidence type="ECO:0000256" key="2">
    <source>
        <dbReference type="ARBA" id="ARBA00022643"/>
    </source>
</evidence>
<evidence type="ECO:0000259" key="3">
    <source>
        <dbReference type="Pfam" id="PF03358"/>
    </source>
</evidence>
<sequence length="209" mass="22832">MAEKLRVLMINGSPRANGNTSVGLKEMEKIFQENGVEVETVVVGNKPVRGCVACGGCASKQKCVYDDVVNELALKFEKADGLVIASPVYYASANATLIACLDRLFYSTPFDKTMKVGASVVCARRGGCSATFDELNKYFTISGMPVASSQYWNSIHGRIPGEAEQDGEGKQTMRVLARNMTFLMKSIALGKEQFGLPEKEERIATHFIR</sequence>
<dbReference type="PANTHER" id="PTHR43278:SF4">
    <property type="entry name" value="NAD(P)H-DEPENDENT FMN-CONTAINING OXIDOREDUCTASE YWQN-RELATED"/>
    <property type="match status" value="1"/>
</dbReference>
<gene>
    <name evidence="4" type="ORF">ERS852502_01868</name>
</gene>
<dbReference type="PANTHER" id="PTHR43278">
    <property type="entry name" value="NAD(P)H-DEPENDENT FMN-CONTAINING OXIDOREDUCTASE YWQN-RELATED"/>
    <property type="match status" value="1"/>
</dbReference>
<dbReference type="OrthoDB" id="9790975at2"/>
<dbReference type="InterPro" id="IPR029039">
    <property type="entry name" value="Flavoprotein-like_sf"/>
</dbReference>
<dbReference type="Proteomes" id="UP000078383">
    <property type="component" value="Unassembled WGS sequence"/>
</dbReference>
<dbReference type="Gene3D" id="3.40.50.360">
    <property type="match status" value="1"/>
</dbReference>